<reference evidence="1 2" key="1">
    <citation type="submission" date="2014-03" db="EMBL/GenBank/DDBJ databases">
        <title>Draft genome of the hookworm Oesophagostomum dentatum.</title>
        <authorList>
            <person name="Mitreva M."/>
        </authorList>
    </citation>
    <scope>NUCLEOTIDE SEQUENCE [LARGE SCALE GENOMIC DNA]</scope>
    <source>
        <strain evidence="1 2">OD-Hann</strain>
    </source>
</reference>
<dbReference type="Proteomes" id="UP000053660">
    <property type="component" value="Unassembled WGS sequence"/>
</dbReference>
<evidence type="ECO:0000313" key="1">
    <source>
        <dbReference type="EMBL" id="KHJ83561.1"/>
    </source>
</evidence>
<accession>A0A0B1SI41</accession>
<organism evidence="1 2">
    <name type="scientific">Oesophagostomum dentatum</name>
    <name type="common">Nodular worm</name>
    <dbReference type="NCBI Taxonomy" id="61180"/>
    <lineage>
        <taxon>Eukaryota</taxon>
        <taxon>Metazoa</taxon>
        <taxon>Ecdysozoa</taxon>
        <taxon>Nematoda</taxon>
        <taxon>Chromadorea</taxon>
        <taxon>Rhabditida</taxon>
        <taxon>Rhabditina</taxon>
        <taxon>Rhabditomorpha</taxon>
        <taxon>Strongyloidea</taxon>
        <taxon>Strongylidae</taxon>
        <taxon>Oesophagostomum</taxon>
    </lineage>
</organism>
<dbReference type="Gene3D" id="3.30.310.80">
    <property type="entry name" value="Kinase associated domain 1, KA1"/>
    <property type="match status" value="1"/>
</dbReference>
<proteinExistence type="predicted"/>
<dbReference type="EMBL" id="KN572861">
    <property type="protein sequence ID" value="KHJ83561.1"/>
    <property type="molecule type" value="Genomic_DNA"/>
</dbReference>
<name>A0A0B1SI41_OESDE</name>
<evidence type="ECO:0000313" key="2">
    <source>
        <dbReference type="Proteomes" id="UP000053660"/>
    </source>
</evidence>
<dbReference type="OrthoDB" id="539158at2759"/>
<protein>
    <submittedName>
        <fullName evidence="1">Uncharacterized protein</fullName>
    </submittedName>
</protein>
<sequence length="182" mass="20244">MKRQRLCADKSDCPAASQPSPLKYTPVAANGYISFSQPAEALLLNTSQISQTSDIDPMTLMVRRMTRFCVTVCGAEVISRIIAACADLGFLPTEKANKTLLITYRDMSFMVTVYEVPTKVLVDCRRSRGDGLEFKRAFVLLKARLADIISKDGETWMEKRGLTCSQNVQGLPYLIGAHMRLI</sequence>
<gene>
    <name evidence="1" type="ORF">OESDEN_16739</name>
</gene>
<keyword evidence="2" id="KW-1185">Reference proteome</keyword>
<dbReference type="AlphaFoldDB" id="A0A0B1SI41"/>